<evidence type="ECO:0000313" key="1">
    <source>
        <dbReference type="EMBL" id="CAF1571918.1"/>
    </source>
</evidence>
<dbReference type="EMBL" id="CAJNOQ010029983">
    <property type="protein sequence ID" value="CAF1571918.1"/>
    <property type="molecule type" value="Genomic_DNA"/>
</dbReference>
<comment type="caution">
    <text evidence="1">The sequence shown here is derived from an EMBL/GenBank/DDBJ whole genome shotgun (WGS) entry which is preliminary data.</text>
</comment>
<dbReference type="AlphaFoldDB" id="A0A815YJV2"/>
<dbReference type="Proteomes" id="UP000663829">
    <property type="component" value="Unassembled WGS sequence"/>
</dbReference>
<dbReference type="EMBL" id="CAJOBC010095818">
    <property type="protein sequence ID" value="CAF4435525.1"/>
    <property type="molecule type" value="Genomic_DNA"/>
</dbReference>
<gene>
    <name evidence="1" type="ORF">GPM918_LOCUS40458</name>
    <name evidence="2" type="ORF">SRO942_LOCUS41402</name>
</gene>
<evidence type="ECO:0000313" key="3">
    <source>
        <dbReference type="Proteomes" id="UP000663829"/>
    </source>
</evidence>
<evidence type="ECO:0000313" key="2">
    <source>
        <dbReference type="EMBL" id="CAF4435525.1"/>
    </source>
</evidence>
<reference evidence="1" key="1">
    <citation type="submission" date="2021-02" db="EMBL/GenBank/DDBJ databases">
        <authorList>
            <person name="Nowell W R."/>
        </authorList>
    </citation>
    <scope>NUCLEOTIDE SEQUENCE</scope>
</reference>
<name>A0A815YJV2_9BILA</name>
<keyword evidence="3" id="KW-1185">Reference proteome</keyword>
<accession>A0A815YJV2</accession>
<sequence length="240" mass="27264">MSITDERAKEAFPALKCVLYDTYSKELPKNLRIRAQCEWKIVQTIQCLLRHRSDIAIRRTDKSKVFYIGKVDDFTRNAEEYMLKIQAYEKLTSGRCPLIDCFNAVQALLDFLVMKNALTQNQRNQLSLKLGNSELGHYHDLSKAHKPGTPLGPIIASMYAPATLLSKFLNDLLAPIFLKVARDTTYINGIDVVRKLETYVANGYVKSTTQFVTADVIDLYIMIPRQGALEALARFCIQHA</sequence>
<proteinExistence type="predicted"/>
<dbReference type="OrthoDB" id="10047136at2759"/>
<dbReference type="Proteomes" id="UP000681722">
    <property type="component" value="Unassembled WGS sequence"/>
</dbReference>
<protein>
    <recommendedName>
        <fullName evidence="4">Reverse transcriptase domain-containing protein</fullName>
    </recommendedName>
</protein>
<organism evidence="1 3">
    <name type="scientific">Didymodactylos carnosus</name>
    <dbReference type="NCBI Taxonomy" id="1234261"/>
    <lineage>
        <taxon>Eukaryota</taxon>
        <taxon>Metazoa</taxon>
        <taxon>Spiralia</taxon>
        <taxon>Gnathifera</taxon>
        <taxon>Rotifera</taxon>
        <taxon>Eurotatoria</taxon>
        <taxon>Bdelloidea</taxon>
        <taxon>Philodinida</taxon>
        <taxon>Philodinidae</taxon>
        <taxon>Didymodactylos</taxon>
    </lineage>
</organism>
<evidence type="ECO:0008006" key="4">
    <source>
        <dbReference type="Google" id="ProtNLM"/>
    </source>
</evidence>